<dbReference type="InterPro" id="IPR000014">
    <property type="entry name" value="PAS"/>
</dbReference>
<dbReference type="Pfam" id="PF13426">
    <property type="entry name" value="PAS_9"/>
    <property type="match status" value="1"/>
</dbReference>
<dbReference type="SUPFAM" id="SSF47384">
    <property type="entry name" value="Homodimeric domain of signal transducing histidine kinase"/>
    <property type="match status" value="1"/>
</dbReference>
<evidence type="ECO:0000256" key="2">
    <source>
        <dbReference type="ARBA" id="ARBA00012438"/>
    </source>
</evidence>
<organism evidence="4 5">
    <name type="scientific">Cecembia lonarensis (strain CCUG 58316 / KCTC 22772 / LW9)</name>
    <dbReference type="NCBI Taxonomy" id="1225176"/>
    <lineage>
        <taxon>Bacteria</taxon>
        <taxon>Pseudomonadati</taxon>
        <taxon>Bacteroidota</taxon>
        <taxon>Cytophagia</taxon>
        <taxon>Cytophagales</taxon>
        <taxon>Cyclobacteriaceae</taxon>
        <taxon>Cecembia</taxon>
    </lineage>
</organism>
<keyword evidence="5" id="KW-1185">Reference proteome</keyword>
<dbReference type="Gene3D" id="1.10.287.130">
    <property type="match status" value="1"/>
</dbReference>
<proteinExistence type="predicted"/>
<dbReference type="Gene3D" id="3.30.450.20">
    <property type="entry name" value="PAS domain"/>
    <property type="match status" value="2"/>
</dbReference>
<evidence type="ECO:0000313" key="5">
    <source>
        <dbReference type="Proteomes" id="UP000004478"/>
    </source>
</evidence>
<sequence>MLKIQELEYLVPDFLKNSDLLYVSVMDSEGQIFLSNNLFKQLFKPFGTDNYEKNFLEICHKRNQWDFHDFLIQVIEKPNHKIHVDLVHAHNLLIKWEFSTLQNEEGDFAGILAVGHKFFEGTSLKGQESHTLKPDITAEVKVSLDFNWEITDANLAAETFFDRKFNELIGKTIWQVYPDLNVYQHALEFKKARETKSMRVFEEFNSKNGRYYKVFVYPKNLGLDLVFRDVTEIQGLSAQLLKTKLTLEALMEHSPEEIFFVGKDLRIFGFNNRAKLWVKEQFGKTLKNGDKFLNFLPGDMDEVFLKYMEEILAGQSLQIHKEVLQQPYGNAIWFAHNFYPLKEKDASVRGFVYAMKDIHEDKMSNDKLKKQNKIMREVIHTQSSTLRSPLSSILGLLELIDKNQLDKENKKYFSLLKPLAQELDKVIRNNSKQVSDLD</sequence>
<dbReference type="InterPro" id="IPR000700">
    <property type="entry name" value="PAS-assoc_C"/>
</dbReference>
<dbReference type="CDD" id="cd00082">
    <property type="entry name" value="HisKA"/>
    <property type="match status" value="1"/>
</dbReference>
<dbReference type="NCBIfam" id="TIGR00229">
    <property type="entry name" value="sensory_box"/>
    <property type="match status" value="1"/>
</dbReference>
<comment type="catalytic activity">
    <reaction evidence="1">
        <text>ATP + protein L-histidine = ADP + protein N-phospho-L-histidine.</text>
        <dbReference type="EC" id="2.7.13.3"/>
    </reaction>
</comment>
<dbReference type="CDD" id="cd00130">
    <property type="entry name" value="PAS"/>
    <property type="match status" value="1"/>
</dbReference>
<dbReference type="RefSeq" id="WP_009185437.1">
    <property type="nucleotide sequence ID" value="NZ_AMGM01000036.1"/>
</dbReference>
<dbReference type="OrthoDB" id="6231665at2"/>
<evidence type="ECO:0000256" key="1">
    <source>
        <dbReference type="ARBA" id="ARBA00000085"/>
    </source>
</evidence>
<name>K1L2F7_CECL9</name>
<dbReference type="SUPFAM" id="SSF55785">
    <property type="entry name" value="PYP-like sensor domain (PAS domain)"/>
    <property type="match status" value="2"/>
</dbReference>
<dbReference type="InterPro" id="IPR035965">
    <property type="entry name" value="PAS-like_dom_sf"/>
</dbReference>
<gene>
    <name evidence="4" type="ORF">B879_02413</name>
</gene>
<dbReference type="PROSITE" id="PS50113">
    <property type="entry name" value="PAC"/>
    <property type="match status" value="1"/>
</dbReference>
<protein>
    <recommendedName>
        <fullName evidence="2">histidine kinase</fullName>
        <ecNumber evidence="2">2.7.13.3</ecNumber>
    </recommendedName>
</protein>
<feature type="domain" description="PAC" evidence="3">
    <location>
        <begin position="317"/>
        <end position="370"/>
    </location>
</feature>
<dbReference type="InterPro" id="IPR036097">
    <property type="entry name" value="HisK_dim/P_sf"/>
</dbReference>
<evidence type="ECO:0000259" key="3">
    <source>
        <dbReference type="PROSITE" id="PS50113"/>
    </source>
</evidence>
<reference evidence="4 5" key="1">
    <citation type="journal article" date="2012" name="J. Bacteriol.">
        <title>Draft Genome Sequence of Cecembia lonarensis Strain LW9T, Isolated from Lonar Lake, a Haloalkaline Lake in India.</title>
        <authorList>
            <person name="Shivaji S."/>
            <person name="Ara S."/>
            <person name="Singh A."/>
            <person name="Pinnaka A.K."/>
        </authorList>
    </citation>
    <scope>NUCLEOTIDE SEQUENCE [LARGE SCALE GENOMIC DNA]</scope>
    <source>
        <strain evidence="4 5">LW9</strain>
    </source>
</reference>
<dbReference type="InterPro" id="IPR003661">
    <property type="entry name" value="HisK_dim/P_dom"/>
</dbReference>
<dbReference type="Proteomes" id="UP000004478">
    <property type="component" value="Unassembled WGS sequence"/>
</dbReference>
<dbReference type="AlphaFoldDB" id="K1L2F7"/>
<accession>K1L2F7</accession>
<dbReference type="EC" id="2.7.13.3" evidence="2"/>
<dbReference type="GO" id="GO:0000155">
    <property type="term" value="F:phosphorelay sensor kinase activity"/>
    <property type="evidence" value="ECO:0007669"/>
    <property type="project" value="InterPro"/>
</dbReference>
<comment type="caution">
    <text evidence="4">The sequence shown here is derived from an EMBL/GenBank/DDBJ whole genome shotgun (WGS) entry which is preliminary data.</text>
</comment>
<dbReference type="EMBL" id="AMGM01000036">
    <property type="protein sequence ID" value="EKB48996.1"/>
    <property type="molecule type" value="Genomic_DNA"/>
</dbReference>
<evidence type="ECO:0000313" key="4">
    <source>
        <dbReference type="EMBL" id="EKB48996.1"/>
    </source>
</evidence>